<feature type="transmembrane region" description="Helical" evidence="5">
    <location>
        <begin position="49"/>
        <end position="69"/>
    </location>
</feature>
<evidence type="ECO:0000256" key="3">
    <source>
        <dbReference type="ARBA" id="ARBA00023012"/>
    </source>
</evidence>
<dbReference type="PANTHER" id="PTHR24421:SF61">
    <property type="entry name" value="OXYGEN SENSOR HISTIDINE KINASE NREB"/>
    <property type="match status" value="1"/>
</dbReference>
<feature type="transmembrane region" description="Helical" evidence="5">
    <location>
        <begin position="217"/>
        <end position="236"/>
    </location>
</feature>
<name>A0AA41UD32_9MICO</name>
<dbReference type="GO" id="GO:0000160">
    <property type="term" value="P:phosphorelay signal transduction system"/>
    <property type="evidence" value="ECO:0007669"/>
    <property type="project" value="UniProtKB-KW"/>
</dbReference>
<dbReference type="GO" id="GO:0016301">
    <property type="term" value="F:kinase activity"/>
    <property type="evidence" value="ECO:0007669"/>
    <property type="project" value="UniProtKB-KW"/>
</dbReference>
<dbReference type="Gene3D" id="3.30.565.10">
    <property type="entry name" value="Histidine kinase-like ATPase, C-terminal domain"/>
    <property type="match status" value="1"/>
</dbReference>
<gene>
    <name evidence="8" type="ORF">L1785_17025</name>
</gene>
<accession>A0AA41UD32</accession>
<dbReference type="AlphaFoldDB" id="A0AA41UD32"/>
<sequence length="493" mass="51122">MPIPAPAEAPAAPTVRPPFLRPRRGRVLGGVAAGLAAHLGAPVGLVRLMLVLLTLAGGGGAIVYVFWWVTVPSGDPFAPDAVPTARQRLAPRLDTAAAAGVATEAGAGPGVGPAGAPGGYARPSTRFAPDSVVGRVRLSGPVTRLPLRDITIGVVLLSGAALLLAVRAGWDPAASWTLPAFIALGGLALAWSQLDARQRGQWLGMPGDGIGVRTRAGVLRLVGGILLVVVGVLFLVGQEAPLGALVMATVSSVAVLAGVALVLAPVWLRLVRELGDERAARAREAERADIAAHLHDSVLQTLALIRARADDPDTVSRMARAQERELREWLYDDRKAPGTSLAAELRGLVGDVEDSAAPTTIDAVVVGDCVPTDGTAALLQATREALVNAVAHGRPPVSVYLEVAPDAAEVFVRDRGDGFDLDDIAQDRFGVRESILGRVRRRGGSAEVESRPGWGTEVRLRMPLYAEVPATNGAARRVSTSSTNGSTTEGATS</sequence>
<feature type="region of interest" description="Disordered" evidence="4">
    <location>
        <begin position="471"/>
        <end position="493"/>
    </location>
</feature>
<dbReference type="InterPro" id="IPR036890">
    <property type="entry name" value="HATPase_C_sf"/>
</dbReference>
<feature type="transmembrane region" description="Helical" evidence="5">
    <location>
        <begin position="25"/>
        <end position="43"/>
    </location>
</feature>
<feature type="transmembrane region" description="Helical" evidence="5">
    <location>
        <begin position="176"/>
        <end position="196"/>
    </location>
</feature>
<dbReference type="Pfam" id="PF04024">
    <property type="entry name" value="PspC"/>
    <property type="match status" value="1"/>
</dbReference>
<feature type="domain" description="Histidine kinase/HSP90-like ATPase" evidence="6">
    <location>
        <begin position="377"/>
        <end position="464"/>
    </location>
</feature>
<dbReference type="InterPro" id="IPR003594">
    <property type="entry name" value="HATPase_dom"/>
</dbReference>
<dbReference type="InterPro" id="IPR050482">
    <property type="entry name" value="Sensor_HK_TwoCompSys"/>
</dbReference>
<evidence type="ECO:0000256" key="1">
    <source>
        <dbReference type="ARBA" id="ARBA00022679"/>
    </source>
</evidence>
<keyword evidence="9" id="KW-1185">Reference proteome</keyword>
<protein>
    <submittedName>
        <fullName evidence="8">PspC domain-containing protein</fullName>
    </submittedName>
</protein>
<evidence type="ECO:0000256" key="4">
    <source>
        <dbReference type="SAM" id="MobiDB-lite"/>
    </source>
</evidence>
<evidence type="ECO:0000256" key="5">
    <source>
        <dbReference type="SAM" id="Phobius"/>
    </source>
</evidence>
<keyword evidence="2" id="KW-0418">Kinase</keyword>
<proteinExistence type="predicted"/>
<feature type="compositionally biased region" description="Low complexity" evidence="4">
    <location>
        <begin position="479"/>
        <end position="493"/>
    </location>
</feature>
<evidence type="ECO:0000259" key="6">
    <source>
        <dbReference type="Pfam" id="PF02518"/>
    </source>
</evidence>
<feature type="domain" description="Phage shock protein PspC N-terminal" evidence="7">
    <location>
        <begin position="18"/>
        <end position="73"/>
    </location>
</feature>
<dbReference type="Pfam" id="PF02518">
    <property type="entry name" value="HATPase_c"/>
    <property type="match status" value="1"/>
</dbReference>
<keyword evidence="5" id="KW-0812">Transmembrane</keyword>
<dbReference type="PANTHER" id="PTHR24421">
    <property type="entry name" value="NITRATE/NITRITE SENSOR PROTEIN NARX-RELATED"/>
    <property type="match status" value="1"/>
</dbReference>
<evidence type="ECO:0000256" key="2">
    <source>
        <dbReference type="ARBA" id="ARBA00022777"/>
    </source>
</evidence>
<evidence type="ECO:0000313" key="9">
    <source>
        <dbReference type="Proteomes" id="UP001165405"/>
    </source>
</evidence>
<dbReference type="SUPFAM" id="SSF55874">
    <property type="entry name" value="ATPase domain of HSP90 chaperone/DNA topoisomerase II/histidine kinase"/>
    <property type="match status" value="1"/>
</dbReference>
<dbReference type="InterPro" id="IPR007168">
    <property type="entry name" value="Phageshock_PspC_N"/>
</dbReference>
<reference evidence="8" key="1">
    <citation type="submission" date="2022-01" db="EMBL/GenBank/DDBJ databases">
        <title>Antribacter sp. nov., isolated from Guizhou of China.</title>
        <authorList>
            <person name="Chengliang C."/>
            <person name="Ya Z."/>
        </authorList>
    </citation>
    <scope>NUCLEOTIDE SEQUENCE</scope>
    <source>
        <strain evidence="8">KLBMP 9083</strain>
    </source>
</reference>
<keyword evidence="5" id="KW-1133">Transmembrane helix</keyword>
<dbReference type="EMBL" id="JAKGSG010000046">
    <property type="protein sequence ID" value="MCF4122684.1"/>
    <property type="molecule type" value="Genomic_DNA"/>
</dbReference>
<feature type="transmembrane region" description="Helical" evidence="5">
    <location>
        <begin position="150"/>
        <end position="170"/>
    </location>
</feature>
<feature type="transmembrane region" description="Helical" evidence="5">
    <location>
        <begin position="242"/>
        <end position="268"/>
    </location>
</feature>
<dbReference type="Proteomes" id="UP001165405">
    <property type="component" value="Unassembled WGS sequence"/>
</dbReference>
<keyword evidence="1" id="KW-0808">Transferase</keyword>
<comment type="caution">
    <text evidence="8">The sequence shown here is derived from an EMBL/GenBank/DDBJ whole genome shotgun (WGS) entry which is preliminary data.</text>
</comment>
<evidence type="ECO:0000259" key="7">
    <source>
        <dbReference type="Pfam" id="PF04024"/>
    </source>
</evidence>
<organism evidence="8 9">
    <name type="scientific">Antribacter soli</name>
    <dbReference type="NCBI Taxonomy" id="2910976"/>
    <lineage>
        <taxon>Bacteria</taxon>
        <taxon>Bacillati</taxon>
        <taxon>Actinomycetota</taxon>
        <taxon>Actinomycetes</taxon>
        <taxon>Micrococcales</taxon>
        <taxon>Promicromonosporaceae</taxon>
        <taxon>Antribacter</taxon>
    </lineage>
</organism>
<evidence type="ECO:0000313" key="8">
    <source>
        <dbReference type="EMBL" id="MCF4122684.1"/>
    </source>
</evidence>
<dbReference type="RefSeq" id="WP_236090563.1">
    <property type="nucleotide sequence ID" value="NZ_JAKGSG010000046.1"/>
</dbReference>
<keyword evidence="3" id="KW-0902">Two-component regulatory system</keyword>
<keyword evidence="5" id="KW-0472">Membrane</keyword>